<accession>A0ABV0KIC2</accession>
<dbReference type="SUPFAM" id="SSF48452">
    <property type="entry name" value="TPR-like"/>
    <property type="match status" value="2"/>
</dbReference>
<dbReference type="CDD" id="cd05804">
    <property type="entry name" value="StaR_like"/>
    <property type="match status" value="1"/>
</dbReference>
<dbReference type="PANTHER" id="PTHR16263:SF4">
    <property type="entry name" value="TETRATRICOPEPTIDE REPEAT PROTEIN 38"/>
    <property type="match status" value="1"/>
</dbReference>
<evidence type="ECO:0000256" key="2">
    <source>
        <dbReference type="ARBA" id="ARBA00019992"/>
    </source>
</evidence>
<comment type="caution">
    <text evidence="5">The sequence shown here is derived from an EMBL/GenBank/DDBJ whole genome shotgun (WGS) entry which is preliminary data.</text>
</comment>
<keyword evidence="6" id="KW-1185">Reference proteome</keyword>
<dbReference type="InterPro" id="IPR011717">
    <property type="entry name" value="TPR-4"/>
</dbReference>
<dbReference type="InterPro" id="IPR011990">
    <property type="entry name" value="TPR-like_helical_dom_sf"/>
</dbReference>
<protein>
    <recommendedName>
        <fullName evidence="2">Tetratricopeptide repeat protein 38</fullName>
    </recommendedName>
</protein>
<keyword evidence="4" id="KW-0802">TPR repeat</keyword>
<reference evidence="5 6" key="1">
    <citation type="submission" date="2022-04" db="EMBL/GenBank/DDBJ databases">
        <title>Positive selection, recombination, and allopatry shape intraspecific diversity of widespread and dominant cyanobacteria.</title>
        <authorList>
            <person name="Wei J."/>
            <person name="Shu W."/>
            <person name="Hu C."/>
        </authorList>
    </citation>
    <scope>NUCLEOTIDE SEQUENCE [LARGE SCALE GENOMIC DNA]</scope>
    <source>
        <strain evidence="5 6">AS-A4</strain>
    </source>
</reference>
<name>A0ABV0KIC2_9CYAN</name>
<dbReference type="Gene3D" id="1.25.40.10">
    <property type="entry name" value="Tetratricopeptide repeat domain"/>
    <property type="match status" value="1"/>
</dbReference>
<evidence type="ECO:0000313" key="5">
    <source>
        <dbReference type="EMBL" id="MEP1058983.1"/>
    </source>
</evidence>
<comment type="similarity">
    <text evidence="1">Belongs to the TTC38 family.</text>
</comment>
<organism evidence="5 6">
    <name type="scientific">Stenomitos frigidus AS-A4</name>
    <dbReference type="NCBI Taxonomy" id="2933935"/>
    <lineage>
        <taxon>Bacteria</taxon>
        <taxon>Bacillati</taxon>
        <taxon>Cyanobacteriota</taxon>
        <taxon>Cyanophyceae</taxon>
        <taxon>Leptolyngbyales</taxon>
        <taxon>Leptolyngbyaceae</taxon>
        <taxon>Stenomitos</taxon>
    </lineage>
</organism>
<dbReference type="PANTHER" id="PTHR16263">
    <property type="entry name" value="TETRATRICOPEPTIDE REPEAT PROTEIN 38"/>
    <property type="match status" value="1"/>
</dbReference>
<evidence type="ECO:0000256" key="1">
    <source>
        <dbReference type="ARBA" id="ARBA00005857"/>
    </source>
</evidence>
<dbReference type="Proteomes" id="UP001476950">
    <property type="component" value="Unassembled WGS sequence"/>
</dbReference>
<dbReference type="RefSeq" id="WP_199305355.1">
    <property type="nucleotide sequence ID" value="NZ_JAMPLM010000008.1"/>
</dbReference>
<dbReference type="Pfam" id="PF07721">
    <property type="entry name" value="TPR_4"/>
    <property type="match status" value="2"/>
</dbReference>
<gene>
    <name evidence="5" type="ORF">NDI38_11105</name>
</gene>
<keyword evidence="3" id="KW-0677">Repeat</keyword>
<evidence type="ECO:0000313" key="6">
    <source>
        <dbReference type="Proteomes" id="UP001476950"/>
    </source>
</evidence>
<sequence>MLYDSQGLAVTTDSPVVIAQINRFIDQALSYGKEAEDAILKAVIADRTCAIAHAYAAAYFLCQENANDRQHATPHLKAAQRHRPETTRERWYIQAIAAWAAGDIDEALRLHWAIAQDYPQDLLSVQQGQYHHFYRGDATNLLRLAETVLPANQSKPYLYGMMAFGLEQCGDLSQAEAIGRQAVALNRYDPWAQHAVAHVLETQGRVAEGLAWMESHADTWERCNSMLYTHNWWHTALYYLALGDLQTVLRLYDTHIWGKANKTSPKDQVGAIATLLRLELRGVNVGNHWQELAPYLHQRLHEHTLPFQDLHYICALSRAGYSDWVTEMLDSLNHVATVKASRQKTWSDIVLPAAKGMVAYANGDWTAAVTQLKPVLPQMPDVGGSRTQQALFQQLYQKALFHCEQGDGALSSLSRVPLRKQPSGYKLSALSA</sequence>
<evidence type="ECO:0000256" key="4">
    <source>
        <dbReference type="ARBA" id="ARBA00022803"/>
    </source>
</evidence>
<proteinExistence type="inferred from homology"/>
<dbReference type="InterPro" id="IPR033891">
    <property type="entry name" value="TTC38"/>
</dbReference>
<dbReference type="EMBL" id="JAMPLM010000008">
    <property type="protein sequence ID" value="MEP1058983.1"/>
    <property type="molecule type" value="Genomic_DNA"/>
</dbReference>
<evidence type="ECO:0000256" key="3">
    <source>
        <dbReference type="ARBA" id="ARBA00022737"/>
    </source>
</evidence>